<reference evidence="2 3" key="1">
    <citation type="submission" date="2020-03" db="EMBL/GenBank/DDBJ databases">
        <title>Soil Listeria distribution.</title>
        <authorList>
            <person name="Liao J."/>
            <person name="Wiedmann M."/>
        </authorList>
    </citation>
    <scope>NUCLEOTIDE SEQUENCE [LARGE SCALE GENOMIC DNA]</scope>
    <source>
        <strain evidence="2 3">FSL L7-0741</strain>
    </source>
</reference>
<name>A0A7X0Y5M7_9LIST</name>
<dbReference type="Proteomes" id="UP000535908">
    <property type="component" value="Unassembled WGS sequence"/>
</dbReference>
<proteinExistence type="predicted"/>
<evidence type="ECO:0000313" key="2">
    <source>
        <dbReference type="EMBL" id="MBC1937461.1"/>
    </source>
</evidence>
<dbReference type="InterPro" id="IPR000182">
    <property type="entry name" value="GNAT_dom"/>
</dbReference>
<keyword evidence="2" id="KW-0808">Transferase</keyword>
<feature type="domain" description="N-acetyltransferase" evidence="1">
    <location>
        <begin position="19"/>
        <end position="180"/>
    </location>
</feature>
<dbReference type="Pfam" id="PF13302">
    <property type="entry name" value="Acetyltransf_3"/>
    <property type="match status" value="1"/>
</dbReference>
<evidence type="ECO:0000259" key="1">
    <source>
        <dbReference type="PROSITE" id="PS51186"/>
    </source>
</evidence>
<dbReference type="PANTHER" id="PTHR43792">
    <property type="entry name" value="GNAT FAMILY, PUTATIVE (AFU_ORTHOLOGUE AFUA_3G00765)-RELATED-RELATED"/>
    <property type="match status" value="1"/>
</dbReference>
<accession>A0A7X0Y5M7</accession>
<dbReference type="RefSeq" id="WP_185527214.1">
    <property type="nucleotide sequence ID" value="NZ_JAARWN010000017.1"/>
</dbReference>
<organism evidence="2 3">
    <name type="scientific">Listeria grandensis</name>
    <dbReference type="NCBI Taxonomy" id="1494963"/>
    <lineage>
        <taxon>Bacteria</taxon>
        <taxon>Bacillati</taxon>
        <taxon>Bacillota</taxon>
        <taxon>Bacilli</taxon>
        <taxon>Bacillales</taxon>
        <taxon>Listeriaceae</taxon>
        <taxon>Listeria</taxon>
    </lineage>
</organism>
<dbReference type="PROSITE" id="PS51186">
    <property type="entry name" value="GNAT"/>
    <property type="match status" value="1"/>
</dbReference>
<protein>
    <submittedName>
        <fullName evidence="2">GNAT family N-acetyltransferase</fullName>
    </submittedName>
</protein>
<gene>
    <name evidence="2" type="ORF">HCA69_13855</name>
</gene>
<evidence type="ECO:0000313" key="3">
    <source>
        <dbReference type="Proteomes" id="UP000535908"/>
    </source>
</evidence>
<dbReference type="InterPro" id="IPR051531">
    <property type="entry name" value="N-acetyltransferase"/>
</dbReference>
<dbReference type="Gene3D" id="3.40.630.30">
    <property type="match status" value="1"/>
</dbReference>
<dbReference type="AlphaFoldDB" id="A0A7X0Y5M7"/>
<dbReference type="InterPro" id="IPR016181">
    <property type="entry name" value="Acyl_CoA_acyltransferase"/>
</dbReference>
<dbReference type="SUPFAM" id="SSF55729">
    <property type="entry name" value="Acyl-CoA N-acyltransferases (Nat)"/>
    <property type="match status" value="1"/>
</dbReference>
<comment type="caution">
    <text evidence="2">The sequence shown here is derived from an EMBL/GenBank/DDBJ whole genome shotgun (WGS) entry which is preliminary data.</text>
</comment>
<dbReference type="GO" id="GO:0016747">
    <property type="term" value="F:acyltransferase activity, transferring groups other than amino-acyl groups"/>
    <property type="evidence" value="ECO:0007669"/>
    <property type="project" value="InterPro"/>
</dbReference>
<sequence>MESFTYLLVEHQIIRTKRLILRPITLADAKGMFEYASDEENTRFVFDTHPSIEITRQKIAEYFVASPIGKYGIELAETSKFIGTIDIRIDPMNRSGCLGYVLNRDYWGQGYMVEAGHAILDLAFQTLQLERVYAMHDVRNPASGKVMQRLGMSYEGTLRKSRYVKEEFVDDAYYAILKEEYSAK</sequence>
<dbReference type="EMBL" id="JAARWN010000017">
    <property type="protein sequence ID" value="MBC1937461.1"/>
    <property type="molecule type" value="Genomic_DNA"/>
</dbReference>